<dbReference type="SUPFAM" id="SSF53474">
    <property type="entry name" value="alpha/beta-Hydrolases"/>
    <property type="match status" value="1"/>
</dbReference>
<dbReference type="EMBL" id="JACDUR010000001">
    <property type="protein sequence ID" value="MBA2889128.1"/>
    <property type="molecule type" value="Genomic_DNA"/>
</dbReference>
<sequence length="193" mass="20537">MFPEKIHGAATRIVGDPSRVALLLPGRGYSVARPLLHYARKVLLAHDWTVQEIWWEVPEDLSVDDSPAWVAGQTRRALDREDAGSVMLVGKSLGTLAAPLAVERGLPAIWLTPLLHIDGMARTLGLSTAPTLLIGGTNDASWPPGAAERTGQEYLELPGADHALELMGDPLGSVEHLARATAAMTAFVGGLGR</sequence>
<keyword evidence="2" id="KW-1185">Reference proteome</keyword>
<name>A0A7W0CDF9_9ACTN</name>
<organism evidence="1 2">
    <name type="scientific">Nonomuraea soli</name>
    <dbReference type="NCBI Taxonomy" id="1032476"/>
    <lineage>
        <taxon>Bacteria</taxon>
        <taxon>Bacillati</taxon>
        <taxon>Actinomycetota</taxon>
        <taxon>Actinomycetes</taxon>
        <taxon>Streptosporangiales</taxon>
        <taxon>Streptosporangiaceae</taxon>
        <taxon>Nonomuraea</taxon>
    </lineage>
</organism>
<proteinExistence type="predicted"/>
<dbReference type="RefSeq" id="WP_181607951.1">
    <property type="nucleotide sequence ID" value="NZ_BAABAM010000001.1"/>
</dbReference>
<protein>
    <recommendedName>
        <fullName evidence="3">Alpha/beta hydrolase</fullName>
    </recommendedName>
</protein>
<evidence type="ECO:0000313" key="2">
    <source>
        <dbReference type="Proteomes" id="UP000530928"/>
    </source>
</evidence>
<dbReference type="Proteomes" id="UP000530928">
    <property type="component" value="Unassembled WGS sequence"/>
</dbReference>
<accession>A0A7W0CDF9</accession>
<dbReference type="AlphaFoldDB" id="A0A7W0CDF9"/>
<comment type="caution">
    <text evidence="1">The sequence shown here is derived from an EMBL/GenBank/DDBJ whole genome shotgun (WGS) entry which is preliminary data.</text>
</comment>
<dbReference type="InterPro" id="IPR029058">
    <property type="entry name" value="AB_hydrolase_fold"/>
</dbReference>
<evidence type="ECO:0008006" key="3">
    <source>
        <dbReference type="Google" id="ProtNLM"/>
    </source>
</evidence>
<evidence type="ECO:0000313" key="1">
    <source>
        <dbReference type="EMBL" id="MBA2889128.1"/>
    </source>
</evidence>
<dbReference type="Gene3D" id="3.40.50.1820">
    <property type="entry name" value="alpha/beta hydrolase"/>
    <property type="match status" value="1"/>
</dbReference>
<reference evidence="1 2" key="1">
    <citation type="submission" date="2020-07" db="EMBL/GenBank/DDBJ databases">
        <title>Genomic Encyclopedia of Type Strains, Phase IV (KMG-IV): sequencing the most valuable type-strain genomes for metagenomic binning, comparative biology and taxonomic classification.</title>
        <authorList>
            <person name="Goeker M."/>
        </authorList>
    </citation>
    <scope>NUCLEOTIDE SEQUENCE [LARGE SCALE GENOMIC DNA]</scope>
    <source>
        <strain evidence="1 2">DSM 45533</strain>
    </source>
</reference>
<gene>
    <name evidence="1" type="ORF">HNR30_000463</name>
</gene>